<sequence>PNYYASLFDDAFDVAVKLHKNEKNLYALTKRFHDALFSSTLPFYVIDAVASNIAILKTATCIRLSKGEFYGWEGTSINHGWCEGTCNHVWNYQQALAFLFPGLERSIHDLHLTYNFLHENSGAMRFRLQWPPKSKIYAYPFDAAISRAVDAQFGMIINFYREWKISGNNEWLKNHWNSIKRSLEFAFEEWDQDKTGILKGFQGNTYDIEFLGPNPHSMCYYIGALKTASLMAEFLGHNSIAIEYREILKKGINWMDENLFNGEYYIQLYDPKKAKKNQMGI</sequence>
<organism evidence="2">
    <name type="scientific">marine sediment metagenome</name>
    <dbReference type="NCBI Taxonomy" id="412755"/>
    <lineage>
        <taxon>unclassified sequences</taxon>
        <taxon>metagenomes</taxon>
        <taxon>ecological metagenomes</taxon>
    </lineage>
</organism>
<dbReference type="EMBL" id="BART01025161">
    <property type="protein sequence ID" value="GAG97485.1"/>
    <property type="molecule type" value="Genomic_DNA"/>
</dbReference>
<dbReference type="InterPro" id="IPR012341">
    <property type="entry name" value="6hp_glycosidase-like_sf"/>
</dbReference>
<dbReference type="Pfam" id="PF04685">
    <property type="entry name" value="DUF608"/>
    <property type="match status" value="1"/>
</dbReference>
<proteinExistence type="predicted"/>
<reference evidence="2" key="1">
    <citation type="journal article" date="2014" name="Front. Microbiol.">
        <title>High frequency of phylogenetically diverse reductive dehalogenase-homologous genes in deep subseafloor sedimentary metagenomes.</title>
        <authorList>
            <person name="Kawai M."/>
            <person name="Futagami T."/>
            <person name="Toyoda A."/>
            <person name="Takaki Y."/>
            <person name="Nishi S."/>
            <person name="Hori S."/>
            <person name="Arai W."/>
            <person name="Tsubouchi T."/>
            <person name="Morono Y."/>
            <person name="Uchiyama I."/>
            <person name="Ito T."/>
            <person name="Fujiyama A."/>
            <person name="Inagaki F."/>
            <person name="Takami H."/>
        </authorList>
    </citation>
    <scope>NUCLEOTIDE SEQUENCE</scope>
    <source>
        <strain evidence="2">Expedition CK06-06</strain>
    </source>
</reference>
<dbReference type="PANTHER" id="PTHR12654:SF0">
    <property type="entry name" value="NON-LYSOSOMAL GLUCOSYLCERAMIDASE"/>
    <property type="match status" value="1"/>
</dbReference>
<dbReference type="AlphaFoldDB" id="X1BR22"/>
<feature type="non-terminal residue" evidence="2">
    <location>
        <position position="1"/>
    </location>
</feature>
<dbReference type="InterPro" id="IPR008928">
    <property type="entry name" value="6-hairpin_glycosidase_sf"/>
</dbReference>
<evidence type="ECO:0000313" key="2">
    <source>
        <dbReference type="EMBL" id="GAG97485.1"/>
    </source>
</evidence>
<dbReference type="GO" id="GO:0005975">
    <property type="term" value="P:carbohydrate metabolic process"/>
    <property type="evidence" value="ECO:0007669"/>
    <property type="project" value="InterPro"/>
</dbReference>
<evidence type="ECO:0000259" key="1">
    <source>
        <dbReference type="Pfam" id="PF04685"/>
    </source>
</evidence>
<dbReference type="InterPro" id="IPR006775">
    <property type="entry name" value="GH116_catalytic"/>
</dbReference>
<feature type="domain" description="Glycosyl-hydrolase family 116 catalytic region" evidence="1">
    <location>
        <begin position="147"/>
        <end position="274"/>
    </location>
</feature>
<dbReference type="InterPro" id="IPR052566">
    <property type="entry name" value="Non-lysos_glucosylceramidase"/>
</dbReference>
<feature type="non-terminal residue" evidence="2">
    <location>
        <position position="281"/>
    </location>
</feature>
<dbReference type="PANTHER" id="PTHR12654">
    <property type="entry name" value="BILE ACID BETA-GLUCOSIDASE-RELATED"/>
    <property type="match status" value="1"/>
</dbReference>
<dbReference type="SUPFAM" id="SSF48208">
    <property type="entry name" value="Six-hairpin glycosidases"/>
    <property type="match status" value="1"/>
</dbReference>
<name>X1BR22_9ZZZZ</name>
<gene>
    <name evidence="2" type="ORF">S01H4_45228</name>
</gene>
<protein>
    <recommendedName>
        <fullName evidence="1">Glycosyl-hydrolase family 116 catalytic region domain-containing protein</fullName>
    </recommendedName>
</protein>
<comment type="caution">
    <text evidence="2">The sequence shown here is derived from an EMBL/GenBank/DDBJ whole genome shotgun (WGS) entry which is preliminary data.</text>
</comment>
<dbReference type="GO" id="GO:0004553">
    <property type="term" value="F:hydrolase activity, hydrolyzing O-glycosyl compounds"/>
    <property type="evidence" value="ECO:0007669"/>
    <property type="project" value="InterPro"/>
</dbReference>
<accession>X1BR22</accession>
<dbReference type="Gene3D" id="1.50.10.10">
    <property type="match status" value="1"/>
</dbReference>